<feature type="signal peptide" evidence="10">
    <location>
        <begin position="1"/>
        <end position="21"/>
    </location>
</feature>
<evidence type="ECO:0000256" key="10">
    <source>
        <dbReference type="SAM" id="SignalP"/>
    </source>
</evidence>
<dbReference type="PANTHER" id="PTHR11475:SF4">
    <property type="entry name" value="CHORION PEROXIDASE"/>
    <property type="match status" value="1"/>
</dbReference>
<dbReference type="InterPro" id="IPR037120">
    <property type="entry name" value="Haem_peroxidase_sf_animal"/>
</dbReference>
<evidence type="ECO:0000256" key="1">
    <source>
        <dbReference type="ARBA" id="ARBA00004613"/>
    </source>
</evidence>
<dbReference type="GO" id="GO:0020037">
    <property type="term" value="F:heme binding"/>
    <property type="evidence" value="ECO:0007669"/>
    <property type="project" value="InterPro"/>
</dbReference>
<dbReference type="OrthoDB" id="823504at2759"/>
<keyword evidence="2" id="KW-0964">Secreted</keyword>
<keyword evidence="3" id="KW-0575">Peroxidase</keyword>
<evidence type="ECO:0000256" key="3">
    <source>
        <dbReference type="ARBA" id="ARBA00022559"/>
    </source>
</evidence>
<accession>A0A921YYH8</accession>
<keyword evidence="8" id="KW-0325">Glycoprotein</keyword>
<dbReference type="InterPro" id="IPR019791">
    <property type="entry name" value="Haem_peroxidase_animal"/>
</dbReference>
<organism evidence="11 12">
    <name type="scientific">Manduca sexta</name>
    <name type="common">Tobacco hawkmoth</name>
    <name type="synonym">Tobacco hornworm</name>
    <dbReference type="NCBI Taxonomy" id="7130"/>
    <lineage>
        <taxon>Eukaryota</taxon>
        <taxon>Metazoa</taxon>
        <taxon>Ecdysozoa</taxon>
        <taxon>Arthropoda</taxon>
        <taxon>Hexapoda</taxon>
        <taxon>Insecta</taxon>
        <taxon>Pterygota</taxon>
        <taxon>Neoptera</taxon>
        <taxon>Endopterygota</taxon>
        <taxon>Lepidoptera</taxon>
        <taxon>Glossata</taxon>
        <taxon>Ditrysia</taxon>
        <taxon>Bombycoidea</taxon>
        <taxon>Sphingidae</taxon>
        <taxon>Sphinginae</taxon>
        <taxon>Sphingini</taxon>
        <taxon>Manduca</taxon>
    </lineage>
</organism>
<dbReference type="GO" id="GO:0006979">
    <property type="term" value="P:response to oxidative stress"/>
    <property type="evidence" value="ECO:0007669"/>
    <property type="project" value="InterPro"/>
</dbReference>
<evidence type="ECO:0000256" key="7">
    <source>
        <dbReference type="ARBA" id="ARBA00023004"/>
    </source>
</evidence>
<reference evidence="11" key="2">
    <citation type="submission" date="2020-12" db="EMBL/GenBank/DDBJ databases">
        <authorList>
            <person name="Kanost M."/>
        </authorList>
    </citation>
    <scope>NUCLEOTIDE SEQUENCE</scope>
</reference>
<dbReference type="Pfam" id="PF03098">
    <property type="entry name" value="An_peroxidase"/>
    <property type="match status" value="1"/>
</dbReference>
<evidence type="ECO:0000256" key="9">
    <source>
        <dbReference type="PIRSR" id="PIRSR619791-2"/>
    </source>
</evidence>
<dbReference type="Gene3D" id="1.10.640.10">
    <property type="entry name" value="Haem peroxidase domain superfamily, animal type"/>
    <property type="match status" value="1"/>
</dbReference>
<sequence>MIDFNIILLYMVLVCPLGVFCHGMKNYGPHGETDHVHTKETPCDVCPRYGRCVPKVQCPAHVRPASYNPSCHLDGDHIGVCCFTGSGHAAESERTSRASVSINVDDVKISHNRSRHKLKEWLARSEKLLERSSDTVVNTSAPSFGHHLSMVTYDKRADSLGRGALMNLFAAQELRARDALSEEQLSLGFAEHTDGPFCPPTPSCPTPPSQFRSLGGECNNPSIPSWGAVNTGFERLLPPAYNDGVWEMRRSTIGITLPSGRAVSIALVLEGSHPSPTHNLMFMQFGQFVAHDISAGVVFGIGNGSAISCCVGDGEGFLPLELQHWACAPIATDPQDPFFGHFRHTCLNFVRAQLAPASDCSVGYAKQMNGATHYPDLSHLYGSSPEKFGSLRGPGGLLNTFNDYGRELPPLTVREECLTAKDGAACFESGDNHGNQLISLTVLHTIWTREHNRIARVLTKLNPGWNEELVFLETRRIVQAEYQHIIFNEWLPLLLGPEIVQMFKLAPSAGYSSTYDPLVNPSLTAEFAAAAMRFGHSIVDGKIQIQSPHSHDVYETISIPEVMFQPSRMRLRRFLDQLLNGLSWQPMQNVDPFLTEGLTSYLFRGGNPYGIDLAAINIQRGRDYGLRSYNDYRRLCGLPPFVDFSQFPPRAAQRLASVYNSPKDIDLWVGGLLEEPVDGGILGPTFAHIIADQFSRLKIGDRYFYEYGSDVNPGAFTSSQLAEIKKVTLSRIICDNRDGIELMAQPPDALLRADLPGNAPVPCESTLIPAMNLIKFKEQ</sequence>
<gene>
    <name evidence="11" type="ORF">O3G_MSEX005394</name>
</gene>
<evidence type="ECO:0008006" key="13">
    <source>
        <dbReference type="Google" id="ProtNLM"/>
    </source>
</evidence>
<dbReference type="PRINTS" id="PR00457">
    <property type="entry name" value="ANPEROXIDASE"/>
</dbReference>
<evidence type="ECO:0000256" key="4">
    <source>
        <dbReference type="ARBA" id="ARBA00022617"/>
    </source>
</evidence>
<dbReference type="CDD" id="cd09823">
    <property type="entry name" value="peroxinectin_like"/>
    <property type="match status" value="1"/>
</dbReference>
<proteinExistence type="predicted"/>
<dbReference type="GO" id="GO:0046872">
    <property type="term" value="F:metal ion binding"/>
    <property type="evidence" value="ECO:0007669"/>
    <property type="project" value="UniProtKB-KW"/>
</dbReference>
<comment type="subcellular location">
    <subcellularLocation>
        <location evidence="1">Secreted</location>
    </subcellularLocation>
</comment>
<dbReference type="PROSITE" id="PS50292">
    <property type="entry name" value="PEROXIDASE_3"/>
    <property type="match status" value="1"/>
</dbReference>
<keyword evidence="7 9" id="KW-0408">Iron</keyword>
<evidence type="ECO:0000256" key="8">
    <source>
        <dbReference type="ARBA" id="ARBA00023180"/>
    </source>
</evidence>
<comment type="caution">
    <text evidence="11">The sequence shown here is derived from an EMBL/GenBank/DDBJ whole genome shotgun (WGS) entry which is preliminary data.</text>
</comment>
<dbReference type="InterPro" id="IPR010255">
    <property type="entry name" value="Haem_peroxidase_sf"/>
</dbReference>
<dbReference type="PANTHER" id="PTHR11475">
    <property type="entry name" value="OXIDASE/PEROXIDASE"/>
    <property type="match status" value="1"/>
</dbReference>
<feature type="binding site" description="axial binding residue" evidence="9">
    <location>
        <position position="536"/>
    </location>
    <ligand>
        <name>heme b</name>
        <dbReference type="ChEBI" id="CHEBI:60344"/>
    </ligand>
    <ligandPart>
        <name>Fe</name>
        <dbReference type="ChEBI" id="CHEBI:18248"/>
    </ligandPart>
</feature>
<evidence type="ECO:0000313" key="11">
    <source>
        <dbReference type="EMBL" id="KAG6448216.1"/>
    </source>
</evidence>
<reference evidence="11" key="1">
    <citation type="journal article" date="2016" name="Insect Biochem. Mol. Biol.">
        <title>Multifaceted biological insights from a draft genome sequence of the tobacco hornworm moth, Manduca sexta.</title>
        <authorList>
            <person name="Kanost M.R."/>
            <person name="Arrese E.L."/>
            <person name="Cao X."/>
            <person name="Chen Y.R."/>
            <person name="Chellapilla S."/>
            <person name="Goldsmith M.R."/>
            <person name="Grosse-Wilde E."/>
            <person name="Heckel D.G."/>
            <person name="Herndon N."/>
            <person name="Jiang H."/>
            <person name="Papanicolaou A."/>
            <person name="Qu J."/>
            <person name="Soulages J.L."/>
            <person name="Vogel H."/>
            <person name="Walters J."/>
            <person name="Waterhouse R.M."/>
            <person name="Ahn S.J."/>
            <person name="Almeida F.C."/>
            <person name="An C."/>
            <person name="Aqrawi P."/>
            <person name="Bretschneider A."/>
            <person name="Bryant W.B."/>
            <person name="Bucks S."/>
            <person name="Chao H."/>
            <person name="Chevignon G."/>
            <person name="Christen J.M."/>
            <person name="Clarke D.F."/>
            <person name="Dittmer N.T."/>
            <person name="Ferguson L.C.F."/>
            <person name="Garavelou S."/>
            <person name="Gordon K.H.J."/>
            <person name="Gunaratna R.T."/>
            <person name="Han Y."/>
            <person name="Hauser F."/>
            <person name="He Y."/>
            <person name="Heidel-Fischer H."/>
            <person name="Hirsh A."/>
            <person name="Hu Y."/>
            <person name="Jiang H."/>
            <person name="Kalra D."/>
            <person name="Klinner C."/>
            <person name="Konig C."/>
            <person name="Kovar C."/>
            <person name="Kroll A.R."/>
            <person name="Kuwar S.S."/>
            <person name="Lee S.L."/>
            <person name="Lehman R."/>
            <person name="Li K."/>
            <person name="Li Z."/>
            <person name="Liang H."/>
            <person name="Lovelace S."/>
            <person name="Lu Z."/>
            <person name="Mansfield J.H."/>
            <person name="McCulloch K.J."/>
            <person name="Mathew T."/>
            <person name="Morton B."/>
            <person name="Muzny D.M."/>
            <person name="Neunemann D."/>
            <person name="Ongeri F."/>
            <person name="Pauchet Y."/>
            <person name="Pu L.L."/>
            <person name="Pyrousis I."/>
            <person name="Rao X.J."/>
            <person name="Redding A."/>
            <person name="Roesel C."/>
            <person name="Sanchez-Gracia A."/>
            <person name="Schaack S."/>
            <person name="Shukla A."/>
            <person name="Tetreau G."/>
            <person name="Wang Y."/>
            <person name="Xiong G.H."/>
            <person name="Traut W."/>
            <person name="Walsh T.K."/>
            <person name="Worley K.C."/>
            <person name="Wu D."/>
            <person name="Wu W."/>
            <person name="Wu Y.Q."/>
            <person name="Zhang X."/>
            <person name="Zou Z."/>
            <person name="Zucker H."/>
            <person name="Briscoe A.D."/>
            <person name="Burmester T."/>
            <person name="Clem R.J."/>
            <person name="Feyereisen R."/>
            <person name="Grimmelikhuijzen C.J.P."/>
            <person name="Hamodrakas S.J."/>
            <person name="Hansson B.S."/>
            <person name="Huguet E."/>
            <person name="Jermiin L.S."/>
            <person name="Lan Q."/>
            <person name="Lehman H.K."/>
            <person name="Lorenzen M."/>
            <person name="Merzendorfer H."/>
            <person name="Michalopoulos I."/>
            <person name="Morton D.B."/>
            <person name="Muthukrishnan S."/>
            <person name="Oakeshott J.G."/>
            <person name="Palmer W."/>
            <person name="Park Y."/>
            <person name="Passarelli A.L."/>
            <person name="Rozas J."/>
            <person name="Schwartz L.M."/>
            <person name="Smith W."/>
            <person name="Southgate A."/>
            <person name="Vilcinskas A."/>
            <person name="Vogt R."/>
            <person name="Wang P."/>
            <person name="Werren J."/>
            <person name="Yu X.Q."/>
            <person name="Zhou J.J."/>
            <person name="Brown S.J."/>
            <person name="Scherer S.E."/>
            <person name="Richards S."/>
            <person name="Blissard G.W."/>
        </authorList>
    </citation>
    <scope>NUCLEOTIDE SEQUENCE</scope>
</reference>
<dbReference type="FunFam" id="1.10.640.10:FF:000003">
    <property type="entry name" value="chorion peroxidase"/>
    <property type="match status" value="1"/>
</dbReference>
<keyword evidence="12" id="KW-1185">Reference proteome</keyword>
<keyword evidence="5 10" id="KW-0732">Signal</keyword>
<dbReference type="AlphaFoldDB" id="A0A921YYH8"/>
<dbReference type="GO" id="GO:0005576">
    <property type="term" value="C:extracellular region"/>
    <property type="evidence" value="ECO:0007669"/>
    <property type="project" value="UniProtKB-SubCell"/>
</dbReference>
<keyword evidence="4 9" id="KW-0349">Heme</keyword>
<protein>
    <recommendedName>
        <fullName evidence="13">Chorion peroxidase</fullName>
    </recommendedName>
</protein>
<evidence type="ECO:0000313" key="12">
    <source>
        <dbReference type="Proteomes" id="UP000791440"/>
    </source>
</evidence>
<evidence type="ECO:0000256" key="6">
    <source>
        <dbReference type="ARBA" id="ARBA00023002"/>
    </source>
</evidence>
<dbReference type="EMBL" id="JH668354">
    <property type="protein sequence ID" value="KAG6448216.1"/>
    <property type="molecule type" value="Genomic_DNA"/>
</dbReference>
<name>A0A921YYH8_MANSE</name>
<keyword evidence="9" id="KW-0479">Metal-binding</keyword>
<feature type="chain" id="PRO_5037680282" description="Chorion peroxidase" evidence="10">
    <location>
        <begin position="22"/>
        <end position="779"/>
    </location>
</feature>
<dbReference type="SUPFAM" id="SSF48113">
    <property type="entry name" value="Heme-dependent peroxidases"/>
    <property type="match status" value="1"/>
</dbReference>
<evidence type="ECO:0000256" key="2">
    <source>
        <dbReference type="ARBA" id="ARBA00022525"/>
    </source>
</evidence>
<dbReference type="GO" id="GO:0004601">
    <property type="term" value="F:peroxidase activity"/>
    <property type="evidence" value="ECO:0007669"/>
    <property type="project" value="UniProtKB-KW"/>
</dbReference>
<evidence type="ECO:0000256" key="5">
    <source>
        <dbReference type="ARBA" id="ARBA00022729"/>
    </source>
</evidence>
<dbReference type="Proteomes" id="UP000791440">
    <property type="component" value="Unassembled WGS sequence"/>
</dbReference>
<dbReference type="GO" id="GO:0022412">
    <property type="term" value="P:cellular process involved in reproduction in multicellular organism"/>
    <property type="evidence" value="ECO:0007669"/>
    <property type="project" value="UniProtKB-ARBA"/>
</dbReference>
<keyword evidence="6" id="KW-0560">Oxidoreductase</keyword>